<dbReference type="InterPro" id="IPR015421">
    <property type="entry name" value="PyrdxlP-dep_Trfase_major"/>
</dbReference>
<dbReference type="InterPro" id="IPR050478">
    <property type="entry name" value="Ethylene_sulfur-biosynth"/>
</dbReference>
<comment type="cofactor">
    <cofactor evidence="2">
        <name>pyridoxal 5'-phosphate</name>
        <dbReference type="ChEBI" id="CHEBI:597326"/>
    </cofactor>
</comment>
<dbReference type="Gene3D" id="3.90.1150.10">
    <property type="entry name" value="Aspartate Aminotransferase, domain 1"/>
    <property type="match status" value="1"/>
</dbReference>
<feature type="domain" description="Aminotransferase class I/classII large" evidence="3">
    <location>
        <begin position="58"/>
        <end position="430"/>
    </location>
</feature>
<gene>
    <name evidence="4" type="ORF">GCM10010357_47330</name>
</gene>
<protein>
    <recommendedName>
        <fullName evidence="2">Aminotransferase</fullName>
        <ecNumber evidence="2">2.6.1.-</ecNumber>
    </recommendedName>
</protein>
<dbReference type="PROSITE" id="PS00105">
    <property type="entry name" value="AA_TRANSFER_CLASS_1"/>
    <property type="match status" value="1"/>
</dbReference>
<dbReference type="SUPFAM" id="SSF53383">
    <property type="entry name" value="PLP-dependent transferases"/>
    <property type="match status" value="1"/>
</dbReference>
<dbReference type="InterPro" id="IPR004839">
    <property type="entry name" value="Aminotransferase_I/II_large"/>
</dbReference>
<dbReference type="PANTHER" id="PTHR43795">
    <property type="entry name" value="BIFUNCTIONAL ASPARTATE AMINOTRANSFERASE AND GLUTAMATE/ASPARTATE-PREPHENATE AMINOTRANSFERASE-RELATED"/>
    <property type="match status" value="1"/>
</dbReference>
<dbReference type="PRINTS" id="PR00753">
    <property type="entry name" value="ACCSYNTHASE"/>
</dbReference>
<evidence type="ECO:0000259" key="3">
    <source>
        <dbReference type="Pfam" id="PF00155"/>
    </source>
</evidence>
<reference evidence="4 5" key="1">
    <citation type="journal article" date="2019" name="Int. J. Syst. Evol. Microbiol.">
        <title>The Global Catalogue of Microorganisms (GCM) 10K type strain sequencing project: providing services to taxonomists for standard genome sequencing and annotation.</title>
        <authorList>
            <consortium name="The Broad Institute Genomics Platform"/>
            <consortium name="The Broad Institute Genome Sequencing Center for Infectious Disease"/>
            <person name="Wu L."/>
            <person name="Ma J."/>
        </authorList>
    </citation>
    <scope>NUCLEOTIDE SEQUENCE [LARGE SCALE GENOMIC DNA]</scope>
    <source>
        <strain evidence="4 5">JCM 4788</strain>
    </source>
</reference>
<keyword evidence="1" id="KW-0663">Pyridoxal phosphate</keyword>
<name>A0ABN0YYQ4_9ACTN</name>
<keyword evidence="5" id="KW-1185">Reference proteome</keyword>
<dbReference type="Gene3D" id="3.40.640.10">
    <property type="entry name" value="Type I PLP-dependent aspartate aminotransferase-like (Major domain)"/>
    <property type="match status" value="1"/>
</dbReference>
<dbReference type="GO" id="GO:0008483">
    <property type="term" value="F:transaminase activity"/>
    <property type="evidence" value="ECO:0007669"/>
    <property type="project" value="UniProtKB-KW"/>
</dbReference>
<dbReference type="InterPro" id="IPR015424">
    <property type="entry name" value="PyrdxlP-dep_Trfase"/>
</dbReference>
<dbReference type="InterPro" id="IPR004838">
    <property type="entry name" value="NHTrfase_class1_PyrdxlP-BS"/>
</dbReference>
<dbReference type="Pfam" id="PF00155">
    <property type="entry name" value="Aminotran_1_2"/>
    <property type="match status" value="1"/>
</dbReference>
<sequence>METEPNTAFHALYGIADPEERLAAYHAGLAEPPLDLSVAENVLLYGSLDEHVFRHTEIGENDIRYKTPYGVPELRARVAELLSRTMSHDIRPTDVYATAGVSAALECLAFTLEEAGELAPGDRVLLPAPSWQGFKWSFGQRPGLKCVFAPLRERGDAFQLTLRDLQNAYRTAYSPPKLLVLTNPNNPLGVNYDESLLEEIYTWALEETPMHVISDEIYAHSQLTTAAPRFTSALALRATARHPDRVHVVWGLGKDFGISGFRVGFVVSRSAVVRAAMEGGHERKTMSWFTPLDSLKNVVVGKLFEHRSGEPSWYPSQLMHEAYPQALTESHRIVRRALLDGDVPYVATGNSAQFFFLDLRAFLDRAPDATSPALFPEIDPREERLRAYLQTTAKVQLLPGQTLSCPDPGYFRLCFTAFEAKQVADAATRIAEALHALPEGERR</sequence>
<organism evidence="4 5">
    <name type="scientific">Streptomyces luteireticuli</name>
    <dbReference type="NCBI Taxonomy" id="173858"/>
    <lineage>
        <taxon>Bacteria</taxon>
        <taxon>Bacillati</taxon>
        <taxon>Actinomycetota</taxon>
        <taxon>Actinomycetes</taxon>
        <taxon>Kitasatosporales</taxon>
        <taxon>Streptomycetaceae</taxon>
        <taxon>Streptomyces</taxon>
    </lineage>
</organism>
<keyword evidence="2" id="KW-0808">Transferase</keyword>
<dbReference type="PANTHER" id="PTHR43795:SF39">
    <property type="entry name" value="AMINOTRANSFERASE CLASS I_CLASSII DOMAIN-CONTAINING PROTEIN"/>
    <property type="match status" value="1"/>
</dbReference>
<dbReference type="InterPro" id="IPR015422">
    <property type="entry name" value="PyrdxlP-dep_Trfase_small"/>
</dbReference>
<dbReference type="RefSeq" id="WP_344027675.1">
    <property type="nucleotide sequence ID" value="NZ_BAAABX010000051.1"/>
</dbReference>
<evidence type="ECO:0000256" key="2">
    <source>
        <dbReference type="RuleBase" id="RU000481"/>
    </source>
</evidence>
<keyword evidence="2 4" id="KW-0032">Aminotransferase</keyword>
<comment type="caution">
    <text evidence="4">The sequence shown here is derived from an EMBL/GenBank/DDBJ whole genome shotgun (WGS) entry which is preliminary data.</text>
</comment>
<comment type="similarity">
    <text evidence="2">Belongs to the class-I pyridoxal-phosphate-dependent aminotransferase family.</text>
</comment>
<evidence type="ECO:0000313" key="5">
    <source>
        <dbReference type="Proteomes" id="UP001500879"/>
    </source>
</evidence>
<dbReference type="CDD" id="cd00609">
    <property type="entry name" value="AAT_like"/>
    <property type="match status" value="1"/>
</dbReference>
<proteinExistence type="inferred from homology"/>
<dbReference type="Proteomes" id="UP001500879">
    <property type="component" value="Unassembled WGS sequence"/>
</dbReference>
<evidence type="ECO:0000256" key="1">
    <source>
        <dbReference type="ARBA" id="ARBA00022898"/>
    </source>
</evidence>
<dbReference type="EC" id="2.6.1.-" evidence="2"/>
<dbReference type="EMBL" id="BAAABX010000051">
    <property type="protein sequence ID" value="GAA0420544.1"/>
    <property type="molecule type" value="Genomic_DNA"/>
</dbReference>
<accession>A0ABN0YYQ4</accession>
<evidence type="ECO:0000313" key="4">
    <source>
        <dbReference type="EMBL" id="GAA0420544.1"/>
    </source>
</evidence>